<dbReference type="GO" id="GO:0016758">
    <property type="term" value="F:hexosyltransferase activity"/>
    <property type="evidence" value="ECO:0007669"/>
    <property type="project" value="UniProtKB-ARBA"/>
</dbReference>
<dbReference type="InterPro" id="IPR029044">
    <property type="entry name" value="Nucleotide-diphossugar_trans"/>
</dbReference>
<dbReference type="SUPFAM" id="SSF53448">
    <property type="entry name" value="Nucleotide-diphospho-sugar transferases"/>
    <property type="match status" value="1"/>
</dbReference>
<protein>
    <submittedName>
        <fullName evidence="2">UDP-GlcNAc:betaGal beta-1,3-N-acetylglucosaminyltransferase-like protein 1</fullName>
    </submittedName>
</protein>
<gene>
    <name evidence="2" type="primary">B3gntl1</name>
    <name evidence="2" type="ORF">TNCT_285611</name>
</gene>
<comment type="caution">
    <text evidence="2">The sequence shown here is derived from an EMBL/GenBank/DDBJ whole genome shotgun (WGS) entry which is preliminary data.</text>
</comment>
<evidence type="ECO:0000313" key="3">
    <source>
        <dbReference type="Proteomes" id="UP000887116"/>
    </source>
</evidence>
<proteinExistence type="predicted"/>
<evidence type="ECO:0000259" key="1">
    <source>
        <dbReference type="Pfam" id="PF00535"/>
    </source>
</evidence>
<organism evidence="2 3">
    <name type="scientific">Trichonephila clavata</name>
    <name type="common">Joro spider</name>
    <name type="synonym">Nephila clavata</name>
    <dbReference type="NCBI Taxonomy" id="2740835"/>
    <lineage>
        <taxon>Eukaryota</taxon>
        <taxon>Metazoa</taxon>
        <taxon>Ecdysozoa</taxon>
        <taxon>Arthropoda</taxon>
        <taxon>Chelicerata</taxon>
        <taxon>Arachnida</taxon>
        <taxon>Araneae</taxon>
        <taxon>Araneomorphae</taxon>
        <taxon>Entelegynae</taxon>
        <taxon>Araneoidea</taxon>
        <taxon>Nephilidae</taxon>
        <taxon>Trichonephila</taxon>
    </lineage>
</organism>
<dbReference type="PANTHER" id="PTHR22916:SF3">
    <property type="entry name" value="UDP-GLCNAC:BETAGAL BETA-1,3-N-ACETYLGLUCOSAMINYLTRANSFERASE-LIKE PROTEIN 1"/>
    <property type="match status" value="1"/>
</dbReference>
<name>A0A8X6J418_TRICU</name>
<dbReference type="EMBL" id="BMAO01037641">
    <property type="protein sequence ID" value="GFR19155.1"/>
    <property type="molecule type" value="Genomic_DNA"/>
</dbReference>
<reference evidence="2" key="1">
    <citation type="submission" date="2020-07" db="EMBL/GenBank/DDBJ databases">
        <title>Multicomponent nature underlies the extraordinary mechanical properties of spider dragline silk.</title>
        <authorList>
            <person name="Kono N."/>
            <person name="Nakamura H."/>
            <person name="Mori M."/>
            <person name="Yoshida Y."/>
            <person name="Ohtoshi R."/>
            <person name="Malay A.D."/>
            <person name="Moran D.A.P."/>
            <person name="Tomita M."/>
            <person name="Numata K."/>
            <person name="Arakawa K."/>
        </authorList>
    </citation>
    <scope>NUCLEOTIDE SEQUENCE</scope>
</reference>
<dbReference type="OrthoDB" id="206708at2759"/>
<sequence>MNNNKINVSIIMPLHNAQPWLQECLQSIEDQEFNGLLELSVFNDASCDQSALILDHCSERLRNRGIKVTISFEEGDPKGVGYAKNRAVDQSSGEYLCFLDADDCMAKDRVKKQFEACSSDCNLIVGCRFHREPSDSTPRYTKWANSLTPSQLHSQIYTSFGPTIIMPTWFCHRSVYDRIGGFDERGKGIPEDLIFFYQHLHLGGRLRRLDEDLLLYRYHLSAATFSVSEDTIWQVRLKELEERILKNWTRFTIWNAGKQGRKFYRSLTPESKLKVQAFCDVDVKKISKGIYIYEESEESPKPRIPIIHFSKANPPFVICVKIDMTLGVFEKNLSSLHLMEGKDYIHFS</sequence>
<dbReference type="AlphaFoldDB" id="A0A8X6J418"/>
<dbReference type="Gene3D" id="3.90.550.10">
    <property type="entry name" value="Spore Coat Polysaccharide Biosynthesis Protein SpsA, Chain A"/>
    <property type="match status" value="1"/>
</dbReference>
<evidence type="ECO:0000313" key="2">
    <source>
        <dbReference type="EMBL" id="GFR19155.1"/>
    </source>
</evidence>
<accession>A0A8X6J418</accession>
<dbReference type="Pfam" id="PF00535">
    <property type="entry name" value="Glycos_transf_2"/>
    <property type="match status" value="1"/>
</dbReference>
<feature type="domain" description="Glycosyltransferase 2-like" evidence="1">
    <location>
        <begin position="9"/>
        <end position="179"/>
    </location>
</feature>
<dbReference type="InterPro" id="IPR001173">
    <property type="entry name" value="Glyco_trans_2-like"/>
</dbReference>
<dbReference type="PANTHER" id="PTHR22916">
    <property type="entry name" value="GLYCOSYLTRANSFERASE"/>
    <property type="match status" value="1"/>
</dbReference>
<keyword evidence="3" id="KW-1185">Reference proteome</keyword>
<dbReference type="Proteomes" id="UP000887116">
    <property type="component" value="Unassembled WGS sequence"/>
</dbReference>